<sequence>MKCTCCWVRLRHVDGNAVEEGGGTALESGNPVPHDRVAALANGGCRWRRVRDWCRGGVTLVKGTTLVEKLCLVLTLRHWLGSSAVEHPCGTGGVSCLYKGCVTLPSHKPQPPSYIFPNGHEGVGGYGGGLGKKNF</sequence>
<reference evidence="1 2" key="1">
    <citation type="journal article" date="2023" name="Plants (Basel)">
        <title>Bridging the Gap: Combining Genomics and Transcriptomics Approaches to Understand Stylosanthes scabra, an Orphan Legume from the Brazilian Caatinga.</title>
        <authorList>
            <person name="Ferreira-Neto J.R.C."/>
            <person name="da Silva M.D."/>
            <person name="Binneck E."/>
            <person name="de Melo N.F."/>
            <person name="da Silva R.H."/>
            <person name="de Melo A.L.T.M."/>
            <person name="Pandolfi V."/>
            <person name="Bustamante F.O."/>
            <person name="Brasileiro-Vidal A.C."/>
            <person name="Benko-Iseppon A.M."/>
        </authorList>
    </citation>
    <scope>NUCLEOTIDE SEQUENCE [LARGE SCALE GENOMIC DNA]</scope>
    <source>
        <tissue evidence="1">Leaves</tissue>
    </source>
</reference>
<comment type="caution">
    <text evidence="1">The sequence shown here is derived from an EMBL/GenBank/DDBJ whole genome shotgun (WGS) entry which is preliminary data.</text>
</comment>
<organism evidence="1 2">
    <name type="scientific">Stylosanthes scabra</name>
    <dbReference type="NCBI Taxonomy" id="79078"/>
    <lineage>
        <taxon>Eukaryota</taxon>
        <taxon>Viridiplantae</taxon>
        <taxon>Streptophyta</taxon>
        <taxon>Embryophyta</taxon>
        <taxon>Tracheophyta</taxon>
        <taxon>Spermatophyta</taxon>
        <taxon>Magnoliopsida</taxon>
        <taxon>eudicotyledons</taxon>
        <taxon>Gunneridae</taxon>
        <taxon>Pentapetalae</taxon>
        <taxon>rosids</taxon>
        <taxon>fabids</taxon>
        <taxon>Fabales</taxon>
        <taxon>Fabaceae</taxon>
        <taxon>Papilionoideae</taxon>
        <taxon>50 kb inversion clade</taxon>
        <taxon>dalbergioids sensu lato</taxon>
        <taxon>Dalbergieae</taxon>
        <taxon>Pterocarpus clade</taxon>
        <taxon>Stylosanthes</taxon>
    </lineage>
</organism>
<name>A0ABU6XC90_9FABA</name>
<gene>
    <name evidence="1" type="ORF">PIB30_035379</name>
</gene>
<dbReference type="EMBL" id="JASCZI010211617">
    <property type="protein sequence ID" value="MED6195164.1"/>
    <property type="molecule type" value="Genomic_DNA"/>
</dbReference>
<evidence type="ECO:0000313" key="2">
    <source>
        <dbReference type="Proteomes" id="UP001341840"/>
    </source>
</evidence>
<keyword evidence="2" id="KW-1185">Reference proteome</keyword>
<accession>A0ABU6XC90</accession>
<dbReference type="Proteomes" id="UP001341840">
    <property type="component" value="Unassembled WGS sequence"/>
</dbReference>
<evidence type="ECO:0000313" key="1">
    <source>
        <dbReference type="EMBL" id="MED6195164.1"/>
    </source>
</evidence>
<protein>
    <submittedName>
        <fullName evidence="1">Uncharacterized protein</fullName>
    </submittedName>
</protein>
<proteinExistence type="predicted"/>